<comment type="subcellular location">
    <subcellularLocation>
        <location evidence="1 9">Cell inner membrane</location>
        <topology evidence="1 9">Single-pass membrane protein</topology>
    </subcellularLocation>
</comment>
<dbReference type="SUPFAM" id="SSF111369">
    <property type="entry name" value="HlyD-like secretion proteins"/>
    <property type="match status" value="1"/>
</dbReference>
<reference evidence="12 13" key="1">
    <citation type="submission" date="2023-02" db="EMBL/GenBank/DDBJ databases">
        <title>Description and genomic characterization of Microbulbifer bruguierae sp. nov., isolated from the sediment of mangrove plant Bruguiera sexangula.</title>
        <authorList>
            <person name="Long M."/>
        </authorList>
    </citation>
    <scope>NUCLEOTIDE SEQUENCE [LARGE SCALE GENOMIC DNA]</scope>
    <source>
        <strain evidence="12 13">H12</strain>
    </source>
</reference>
<dbReference type="InterPro" id="IPR050739">
    <property type="entry name" value="MFP"/>
</dbReference>
<keyword evidence="8 9" id="KW-0472">Membrane</keyword>
<keyword evidence="4 9" id="KW-1003">Cell membrane</keyword>
<gene>
    <name evidence="12" type="ORF">PVT68_04735</name>
</gene>
<keyword evidence="5 9" id="KW-0997">Cell inner membrane</keyword>
<dbReference type="Pfam" id="PF26002">
    <property type="entry name" value="Beta-barrel_AprE"/>
    <property type="match status" value="1"/>
</dbReference>
<accession>A0ABY8NFA2</accession>
<keyword evidence="7 9" id="KW-1133">Transmembrane helix</keyword>
<evidence type="ECO:0000256" key="6">
    <source>
        <dbReference type="ARBA" id="ARBA00022692"/>
    </source>
</evidence>
<sequence>MAKANRTVAASSPVQAPRATTSEQNSAQGRAATEPKVATAQHESAISSRKYVAGAAANVAMLEADFHNAGSHYREEADDSALSGSSRVIWILFLLLLCLLGWSYFARVDEVSKGSGKVIPTSRAQVIQSLEGGILTRLNVAEGDIVERDQILAQLDPTKIRSNVEESEARYRAALASSARISAEVNGTELHFPEELSQHKELLAKEEKLYQTRQQSLQDSLSSLRESRDLVQKELSITRSLVASGAASNVEVLRLSRQKSELDLKIKEAQSEYMVRAREELAGVSAEVEALSSVIEGRADSLTRLTLKSPVRGIVKDIEVTTIGGVIPPNGRLMEIVPLDDRLLIEAKISPRDIAFIHPGQAAKVKITAYDYSIYGGLDGKVTTISPDTIQDETKPGEYFYHVLILTDSHALINSAGKEFPIVPGMVATVDVKTGSKTVFDYLIKPFNQAGEALRER</sequence>
<proteinExistence type="inferred from homology"/>
<dbReference type="NCBIfam" id="TIGR01843">
    <property type="entry name" value="type_I_hlyD"/>
    <property type="match status" value="1"/>
</dbReference>
<feature type="compositionally biased region" description="Polar residues" evidence="10">
    <location>
        <begin position="8"/>
        <end position="28"/>
    </location>
</feature>
<dbReference type="InterPro" id="IPR058982">
    <property type="entry name" value="Beta-barrel_AprE"/>
</dbReference>
<evidence type="ECO:0000259" key="11">
    <source>
        <dbReference type="Pfam" id="PF26002"/>
    </source>
</evidence>
<dbReference type="Proteomes" id="UP001236500">
    <property type="component" value="Chromosome"/>
</dbReference>
<dbReference type="Gene3D" id="1.10.287.470">
    <property type="entry name" value="Helix hairpin bin"/>
    <property type="match status" value="1"/>
</dbReference>
<feature type="transmembrane region" description="Helical" evidence="9">
    <location>
        <begin position="88"/>
        <end position="105"/>
    </location>
</feature>
<dbReference type="InterPro" id="IPR010129">
    <property type="entry name" value="T1SS_HlyD"/>
</dbReference>
<evidence type="ECO:0000256" key="3">
    <source>
        <dbReference type="ARBA" id="ARBA00022448"/>
    </source>
</evidence>
<evidence type="ECO:0000256" key="1">
    <source>
        <dbReference type="ARBA" id="ARBA00004377"/>
    </source>
</evidence>
<evidence type="ECO:0000256" key="7">
    <source>
        <dbReference type="ARBA" id="ARBA00022989"/>
    </source>
</evidence>
<protein>
    <recommendedName>
        <fullName evidence="9">Membrane fusion protein (MFP) family protein</fullName>
    </recommendedName>
</protein>
<dbReference type="EMBL" id="CP118605">
    <property type="protein sequence ID" value="WGL17601.1"/>
    <property type="molecule type" value="Genomic_DNA"/>
</dbReference>
<dbReference type="RefSeq" id="WP_280321485.1">
    <property type="nucleotide sequence ID" value="NZ_CP118605.1"/>
</dbReference>
<keyword evidence="6 9" id="KW-0812">Transmembrane</keyword>
<keyword evidence="13" id="KW-1185">Reference proteome</keyword>
<dbReference type="PROSITE" id="PS00543">
    <property type="entry name" value="HLYD_FAMILY"/>
    <property type="match status" value="1"/>
</dbReference>
<evidence type="ECO:0000256" key="4">
    <source>
        <dbReference type="ARBA" id="ARBA00022475"/>
    </source>
</evidence>
<dbReference type="Gene3D" id="2.40.30.170">
    <property type="match status" value="1"/>
</dbReference>
<dbReference type="PANTHER" id="PTHR30386:SF26">
    <property type="entry name" value="TRANSPORT PROTEIN COMB"/>
    <property type="match status" value="1"/>
</dbReference>
<evidence type="ECO:0000313" key="12">
    <source>
        <dbReference type="EMBL" id="WGL17601.1"/>
    </source>
</evidence>
<organism evidence="12 13">
    <name type="scientific">Microbulbifer bruguierae</name>
    <dbReference type="NCBI Taxonomy" id="3029061"/>
    <lineage>
        <taxon>Bacteria</taxon>
        <taxon>Pseudomonadati</taxon>
        <taxon>Pseudomonadota</taxon>
        <taxon>Gammaproteobacteria</taxon>
        <taxon>Cellvibrionales</taxon>
        <taxon>Microbulbiferaceae</taxon>
        <taxon>Microbulbifer</taxon>
    </lineage>
</organism>
<name>A0ABY8NFA2_9GAMM</name>
<dbReference type="PRINTS" id="PR01490">
    <property type="entry name" value="RTXTOXIND"/>
</dbReference>
<keyword evidence="3 9" id="KW-0813">Transport</keyword>
<dbReference type="InterPro" id="IPR006144">
    <property type="entry name" value="Secretion_HlyD_CS"/>
</dbReference>
<evidence type="ECO:0000256" key="5">
    <source>
        <dbReference type="ARBA" id="ARBA00022519"/>
    </source>
</evidence>
<dbReference type="Gene3D" id="2.40.50.100">
    <property type="match status" value="1"/>
</dbReference>
<evidence type="ECO:0000313" key="13">
    <source>
        <dbReference type="Proteomes" id="UP001236500"/>
    </source>
</evidence>
<evidence type="ECO:0000256" key="2">
    <source>
        <dbReference type="ARBA" id="ARBA00009477"/>
    </source>
</evidence>
<evidence type="ECO:0000256" key="8">
    <source>
        <dbReference type="ARBA" id="ARBA00023136"/>
    </source>
</evidence>
<evidence type="ECO:0000256" key="10">
    <source>
        <dbReference type="SAM" id="MobiDB-lite"/>
    </source>
</evidence>
<evidence type="ECO:0000256" key="9">
    <source>
        <dbReference type="RuleBase" id="RU365093"/>
    </source>
</evidence>
<dbReference type="PANTHER" id="PTHR30386">
    <property type="entry name" value="MEMBRANE FUSION SUBUNIT OF EMRAB-TOLC MULTIDRUG EFFLUX PUMP"/>
    <property type="match status" value="1"/>
</dbReference>
<feature type="region of interest" description="Disordered" evidence="10">
    <location>
        <begin position="1"/>
        <end position="37"/>
    </location>
</feature>
<comment type="similarity">
    <text evidence="2 9">Belongs to the membrane fusion protein (MFP) (TC 8.A.1) family.</text>
</comment>
<feature type="domain" description="AprE-like beta-barrel" evidence="11">
    <location>
        <begin position="343"/>
        <end position="435"/>
    </location>
</feature>